<comment type="caution">
    <text evidence="2">The sequence shown here is derived from an EMBL/GenBank/DDBJ whole genome shotgun (WGS) entry which is preliminary data.</text>
</comment>
<dbReference type="OrthoDB" id="9784998at2"/>
<sequence length="183" mass="20328">MFIKRIFVLIITLAVLSGLFISHVHAAESPQELEWTDLIPQGFNPDEVLAQYQKEYDIDNLSDDDPRIAELTKKLEALMKDAPVNDSLAGKTVRLPGFVVPLETDGEKSSEFLLVPYYGACIHVPPPPANQTIHVTTRDKKGAAIRQLFDVVWVTGVIDVEQFSSDLADAGYTIDATKVEPYE</sequence>
<evidence type="ECO:0000313" key="2">
    <source>
        <dbReference type="EMBL" id="TVO77905.1"/>
    </source>
</evidence>
<dbReference type="RefSeq" id="WP_144357629.1">
    <property type="nucleotide sequence ID" value="NZ_VMNH01000004.1"/>
</dbReference>
<protein>
    <submittedName>
        <fullName evidence="2">DUF3299 domain-containing protein</fullName>
    </submittedName>
</protein>
<keyword evidence="3" id="KW-1185">Reference proteome</keyword>
<dbReference type="EMBL" id="VMNH01000004">
    <property type="protein sequence ID" value="TVO77905.1"/>
    <property type="molecule type" value="Genomic_DNA"/>
</dbReference>
<evidence type="ECO:0000313" key="3">
    <source>
        <dbReference type="Proteomes" id="UP000316649"/>
    </source>
</evidence>
<name>A0A558DW11_9GAMM</name>
<dbReference type="Gene3D" id="2.40.50.870">
    <property type="entry name" value="Protein of unknown function (DUF3299)"/>
    <property type="match status" value="1"/>
</dbReference>
<dbReference type="Pfam" id="PF11736">
    <property type="entry name" value="DUF3299"/>
    <property type="match status" value="1"/>
</dbReference>
<proteinExistence type="predicted"/>
<keyword evidence="1" id="KW-0732">Signal</keyword>
<feature type="signal peptide" evidence="1">
    <location>
        <begin position="1"/>
        <end position="26"/>
    </location>
</feature>
<reference evidence="2 3" key="1">
    <citation type="submission" date="2019-07" db="EMBL/GenBank/DDBJ databases">
        <title>The pathways for chlorine oxyanion respiration interact through the shared metabolite chlorate.</title>
        <authorList>
            <person name="Barnum T.P."/>
            <person name="Cheng Y."/>
            <person name="Hill K.A."/>
            <person name="Lucas L.N."/>
            <person name="Carlson H.K."/>
            <person name="Coates J.D."/>
        </authorList>
    </citation>
    <scope>NUCLEOTIDE SEQUENCE [LARGE SCALE GENOMIC DNA]</scope>
    <source>
        <strain evidence="2 3">BK-1</strain>
    </source>
</reference>
<dbReference type="AlphaFoldDB" id="A0A558DW11"/>
<dbReference type="InterPro" id="IPR021727">
    <property type="entry name" value="DUF3299"/>
</dbReference>
<feature type="chain" id="PRO_5021825382" evidence="1">
    <location>
        <begin position="27"/>
        <end position="183"/>
    </location>
</feature>
<dbReference type="Proteomes" id="UP000316649">
    <property type="component" value="Unassembled WGS sequence"/>
</dbReference>
<evidence type="ECO:0000256" key="1">
    <source>
        <dbReference type="SAM" id="SignalP"/>
    </source>
</evidence>
<organism evidence="2 3">
    <name type="scientific">Sedimenticola selenatireducens</name>
    <dbReference type="NCBI Taxonomy" id="191960"/>
    <lineage>
        <taxon>Bacteria</taxon>
        <taxon>Pseudomonadati</taxon>
        <taxon>Pseudomonadota</taxon>
        <taxon>Gammaproteobacteria</taxon>
        <taxon>Chromatiales</taxon>
        <taxon>Sedimenticolaceae</taxon>
        <taxon>Sedimenticola</taxon>
    </lineage>
</organism>
<accession>A0A558DW11</accession>
<gene>
    <name evidence="2" type="ORF">FHP88_03655</name>
</gene>